<dbReference type="PANTHER" id="PTHR11560">
    <property type="entry name" value="39S RIBOSOMAL PROTEIN L10, MITOCHONDRIAL"/>
    <property type="match status" value="1"/>
</dbReference>
<dbReference type="Gene3D" id="6.10.250.290">
    <property type="match status" value="1"/>
</dbReference>
<dbReference type="Proteomes" id="UP000051012">
    <property type="component" value="Unassembled WGS sequence"/>
</dbReference>
<dbReference type="InterPro" id="IPR043141">
    <property type="entry name" value="Ribosomal_uL10-like_sf"/>
</dbReference>
<accession>A0A0S7Y762</accession>
<keyword evidence="3" id="KW-0687">Ribonucleoprotein</keyword>
<dbReference type="SUPFAM" id="SSF160369">
    <property type="entry name" value="Ribosomal protein L10-like"/>
    <property type="match status" value="1"/>
</dbReference>
<comment type="similarity">
    <text evidence="1">Belongs to the universal ribosomal protein uL10 family.</text>
</comment>
<dbReference type="EMBL" id="LJNI01000172">
    <property type="protein sequence ID" value="KPJ70518.1"/>
    <property type="molecule type" value="Genomic_DNA"/>
</dbReference>
<evidence type="ECO:0000256" key="5">
    <source>
        <dbReference type="ARBA" id="ARBA00035502"/>
    </source>
</evidence>
<evidence type="ECO:0000256" key="4">
    <source>
        <dbReference type="ARBA" id="ARBA00035202"/>
    </source>
</evidence>
<name>A0A0S7Y762_UNCT6</name>
<proteinExistence type="inferred from homology"/>
<evidence type="ECO:0000313" key="7">
    <source>
        <dbReference type="Proteomes" id="UP000051012"/>
    </source>
</evidence>
<evidence type="ECO:0000313" key="6">
    <source>
        <dbReference type="EMBL" id="KPJ70518.1"/>
    </source>
</evidence>
<reference evidence="6 7" key="1">
    <citation type="journal article" date="2015" name="Microbiome">
        <title>Genomic resolution of linkages in carbon, nitrogen, and sulfur cycling among widespread estuary sediment bacteria.</title>
        <authorList>
            <person name="Baker B.J."/>
            <person name="Lazar C.S."/>
            <person name="Teske A.P."/>
            <person name="Dick G.J."/>
        </authorList>
    </citation>
    <scope>NUCLEOTIDE SEQUENCE [LARGE SCALE GENOMIC DNA]</scope>
    <source>
        <strain evidence="6">DG_78</strain>
    </source>
</reference>
<protein>
    <recommendedName>
        <fullName evidence="4">Large ribosomal subunit protein uL10</fullName>
    </recommendedName>
    <alternativeName>
        <fullName evidence="5">50S ribosomal protein L10</fullName>
    </alternativeName>
</protein>
<comment type="caution">
    <text evidence="6">The sequence shown here is derived from an EMBL/GenBank/DDBJ whole genome shotgun (WGS) entry which is preliminary data.</text>
</comment>
<evidence type="ECO:0000256" key="3">
    <source>
        <dbReference type="ARBA" id="ARBA00023274"/>
    </source>
</evidence>
<dbReference type="InterPro" id="IPR001790">
    <property type="entry name" value="Ribosomal_uL10"/>
</dbReference>
<evidence type="ECO:0000256" key="2">
    <source>
        <dbReference type="ARBA" id="ARBA00022980"/>
    </source>
</evidence>
<dbReference type="NCBIfam" id="NF000955">
    <property type="entry name" value="PRK00099.1-1"/>
    <property type="match status" value="1"/>
</dbReference>
<organism evidence="6 7">
    <name type="scientific">candidate division TA06 bacterium DG_78</name>
    <dbReference type="NCBI Taxonomy" id="1703772"/>
    <lineage>
        <taxon>Bacteria</taxon>
        <taxon>Bacteria division TA06</taxon>
    </lineage>
</organism>
<dbReference type="Gene3D" id="3.30.70.1730">
    <property type="match status" value="1"/>
</dbReference>
<dbReference type="Pfam" id="PF00466">
    <property type="entry name" value="Ribosomal_L10"/>
    <property type="match status" value="1"/>
</dbReference>
<dbReference type="GO" id="GO:1990904">
    <property type="term" value="C:ribonucleoprotein complex"/>
    <property type="evidence" value="ECO:0007669"/>
    <property type="project" value="UniProtKB-KW"/>
</dbReference>
<evidence type="ECO:0000256" key="1">
    <source>
        <dbReference type="ARBA" id="ARBA00008889"/>
    </source>
</evidence>
<dbReference type="GO" id="GO:0005840">
    <property type="term" value="C:ribosome"/>
    <property type="evidence" value="ECO:0007669"/>
    <property type="project" value="UniProtKB-KW"/>
</dbReference>
<dbReference type="AlphaFoldDB" id="A0A0S7Y762"/>
<gene>
    <name evidence="6" type="ORF">AMJ52_09855</name>
</gene>
<dbReference type="CDD" id="cd05797">
    <property type="entry name" value="Ribosomal_L10"/>
    <property type="match status" value="1"/>
</dbReference>
<sequence>MEYIQTTKEQLKSGKAFYFTDFTGLSVQNLETLRRELKKNSAVYVVLKNTLGYLAMKDLGFDNTLRELFIGPTGIAIAFDDPVVLAKILKETKDLKIKGCYIEGTFFDAKAVLKLSQIPSKDVLLSFVVSSLNLLGNLVGVLEGVLRNIIYTIDAMKNKEAK</sequence>
<keyword evidence="2" id="KW-0689">Ribosomal protein</keyword>
<dbReference type="InterPro" id="IPR047865">
    <property type="entry name" value="Ribosomal_uL10_bac_type"/>
</dbReference>